<keyword evidence="2" id="KW-1185">Reference proteome</keyword>
<name>K0SQA6_THAOC</name>
<dbReference type="EMBL" id="AGNL01020937">
    <property type="protein sequence ID" value="EJK60552.1"/>
    <property type="molecule type" value="Genomic_DNA"/>
</dbReference>
<proteinExistence type="predicted"/>
<feature type="non-terminal residue" evidence="1">
    <location>
        <position position="1"/>
    </location>
</feature>
<accession>K0SQA6</accession>
<sequence length="126" mass="13506">GLGQQSLLRRDCLDGVEREQIVEREAAALVELRPHPLVPAEVGVGEEEAEALDERREGGVVCGRHAKEQSSVNKRPPIERGSAGIFGVCPGCSNPRSQDAGLWGRTVAVGPRSRVRRSKGVSLDTS</sequence>
<gene>
    <name evidence="1" type="ORF">THAOC_19069</name>
</gene>
<protein>
    <submittedName>
        <fullName evidence="1">Uncharacterized protein</fullName>
    </submittedName>
</protein>
<evidence type="ECO:0000313" key="1">
    <source>
        <dbReference type="EMBL" id="EJK60552.1"/>
    </source>
</evidence>
<dbReference type="Proteomes" id="UP000266841">
    <property type="component" value="Unassembled WGS sequence"/>
</dbReference>
<organism evidence="1 2">
    <name type="scientific">Thalassiosira oceanica</name>
    <name type="common">Marine diatom</name>
    <dbReference type="NCBI Taxonomy" id="159749"/>
    <lineage>
        <taxon>Eukaryota</taxon>
        <taxon>Sar</taxon>
        <taxon>Stramenopiles</taxon>
        <taxon>Ochrophyta</taxon>
        <taxon>Bacillariophyta</taxon>
        <taxon>Coscinodiscophyceae</taxon>
        <taxon>Thalassiosirophycidae</taxon>
        <taxon>Thalassiosirales</taxon>
        <taxon>Thalassiosiraceae</taxon>
        <taxon>Thalassiosira</taxon>
    </lineage>
</organism>
<comment type="caution">
    <text evidence="1">The sequence shown here is derived from an EMBL/GenBank/DDBJ whole genome shotgun (WGS) entry which is preliminary data.</text>
</comment>
<reference evidence="1 2" key="1">
    <citation type="journal article" date="2012" name="Genome Biol.">
        <title>Genome and low-iron response of an oceanic diatom adapted to chronic iron limitation.</title>
        <authorList>
            <person name="Lommer M."/>
            <person name="Specht M."/>
            <person name="Roy A.S."/>
            <person name="Kraemer L."/>
            <person name="Andreson R."/>
            <person name="Gutowska M.A."/>
            <person name="Wolf J."/>
            <person name="Bergner S.V."/>
            <person name="Schilhabel M.B."/>
            <person name="Klostermeier U.C."/>
            <person name="Beiko R.G."/>
            <person name="Rosenstiel P."/>
            <person name="Hippler M."/>
            <person name="Laroche J."/>
        </authorList>
    </citation>
    <scope>NUCLEOTIDE SEQUENCE [LARGE SCALE GENOMIC DNA]</scope>
    <source>
        <strain evidence="1 2">CCMP1005</strain>
    </source>
</reference>
<dbReference type="AlphaFoldDB" id="K0SQA6"/>
<evidence type="ECO:0000313" key="2">
    <source>
        <dbReference type="Proteomes" id="UP000266841"/>
    </source>
</evidence>